<evidence type="ECO:0000256" key="1">
    <source>
        <dbReference type="SAM" id="MobiDB-lite"/>
    </source>
</evidence>
<keyword evidence="3" id="KW-1185">Reference proteome</keyword>
<dbReference type="OrthoDB" id="5967112at2759"/>
<reference evidence="2" key="1">
    <citation type="submission" date="2023-01" db="EMBL/GenBank/DDBJ databases">
        <title>Genome assembly of the deep-sea coral Lophelia pertusa.</title>
        <authorList>
            <person name="Herrera S."/>
            <person name="Cordes E."/>
        </authorList>
    </citation>
    <scope>NUCLEOTIDE SEQUENCE</scope>
    <source>
        <strain evidence="2">USNM1676648</strain>
        <tissue evidence="2">Polyp</tissue>
    </source>
</reference>
<accession>A0A9X0A0W1</accession>
<dbReference type="EMBL" id="MU825406">
    <property type="protein sequence ID" value="KAJ7391432.1"/>
    <property type="molecule type" value="Genomic_DNA"/>
</dbReference>
<organism evidence="2 3">
    <name type="scientific">Desmophyllum pertusum</name>
    <dbReference type="NCBI Taxonomy" id="174260"/>
    <lineage>
        <taxon>Eukaryota</taxon>
        <taxon>Metazoa</taxon>
        <taxon>Cnidaria</taxon>
        <taxon>Anthozoa</taxon>
        <taxon>Hexacorallia</taxon>
        <taxon>Scleractinia</taxon>
        <taxon>Caryophylliina</taxon>
        <taxon>Caryophylliidae</taxon>
        <taxon>Desmophyllum</taxon>
    </lineage>
</organism>
<comment type="caution">
    <text evidence="2">The sequence shown here is derived from an EMBL/GenBank/DDBJ whole genome shotgun (WGS) entry which is preliminary data.</text>
</comment>
<feature type="compositionally biased region" description="Acidic residues" evidence="1">
    <location>
        <begin position="69"/>
        <end position="84"/>
    </location>
</feature>
<evidence type="ECO:0000313" key="3">
    <source>
        <dbReference type="Proteomes" id="UP001163046"/>
    </source>
</evidence>
<proteinExistence type="predicted"/>
<name>A0A9X0A0W1_9CNID</name>
<feature type="region of interest" description="Disordered" evidence="1">
    <location>
        <begin position="66"/>
        <end position="104"/>
    </location>
</feature>
<sequence>MQLEDVLAKVLTRCVGNCASVEQQENLARTRQEFLNTLDADVVLNLCKQALQTGLGSMENIDSLLLMEDNGDVDNDADDDDQEVDSQPSQQGVPEQPLAWRSSP</sequence>
<dbReference type="AlphaFoldDB" id="A0A9X0A0W1"/>
<dbReference type="Proteomes" id="UP001163046">
    <property type="component" value="Unassembled WGS sequence"/>
</dbReference>
<evidence type="ECO:0000313" key="2">
    <source>
        <dbReference type="EMBL" id="KAJ7391432.1"/>
    </source>
</evidence>
<protein>
    <submittedName>
        <fullName evidence="2">Uncharacterized protein</fullName>
    </submittedName>
</protein>
<gene>
    <name evidence="2" type="ORF">OS493_018478</name>
</gene>